<feature type="non-terminal residue" evidence="1">
    <location>
        <position position="181"/>
    </location>
</feature>
<accession>X0VLN3</accession>
<protein>
    <submittedName>
        <fullName evidence="1">Uncharacterized protein</fullName>
    </submittedName>
</protein>
<gene>
    <name evidence="1" type="ORF">S01H1_49065</name>
</gene>
<proteinExistence type="predicted"/>
<organism evidence="1">
    <name type="scientific">marine sediment metagenome</name>
    <dbReference type="NCBI Taxonomy" id="412755"/>
    <lineage>
        <taxon>unclassified sequences</taxon>
        <taxon>metagenomes</taxon>
        <taxon>ecological metagenomes</taxon>
    </lineage>
</organism>
<comment type="caution">
    <text evidence="1">The sequence shown here is derived from an EMBL/GenBank/DDBJ whole genome shotgun (WGS) entry which is preliminary data.</text>
</comment>
<evidence type="ECO:0000313" key="1">
    <source>
        <dbReference type="EMBL" id="GAG19244.1"/>
    </source>
</evidence>
<reference evidence="1" key="1">
    <citation type="journal article" date="2014" name="Front. Microbiol.">
        <title>High frequency of phylogenetically diverse reductive dehalogenase-homologous genes in deep subseafloor sedimentary metagenomes.</title>
        <authorList>
            <person name="Kawai M."/>
            <person name="Futagami T."/>
            <person name="Toyoda A."/>
            <person name="Takaki Y."/>
            <person name="Nishi S."/>
            <person name="Hori S."/>
            <person name="Arai W."/>
            <person name="Tsubouchi T."/>
            <person name="Morono Y."/>
            <person name="Uchiyama I."/>
            <person name="Ito T."/>
            <person name="Fujiyama A."/>
            <person name="Inagaki F."/>
            <person name="Takami H."/>
        </authorList>
    </citation>
    <scope>NUCLEOTIDE SEQUENCE</scope>
    <source>
        <strain evidence="1">Expedition CK06-06</strain>
    </source>
</reference>
<name>X0VLN3_9ZZZZ</name>
<dbReference type="EMBL" id="BARS01031534">
    <property type="protein sequence ID" value="GAG19244.1"/>
    <property type="molecule type" value="Genomic_DNA"/>
</dbReference>
<dbReference type="AlphaFoldDB" id="X0VLN3"/>
<sequence>MKKVFYTNGFNPELSGEQLAASKKLLGMMWAVNEISGYGSFMWDYKKISIFELYQQHPDCVAILITQDSVPAKHCEMFIEEHPEVKVIYVHDNRSMMKDSLTKVGFKQEIDLSKIPHMVENRHMFGTPQKYLKSEFVVFADTLSKQQVDWLNTIGGLVNLRVYGRRPNHRLDNYCGILLNS</sequence>